<evidence type="ECO:0000256" key="4">
    <source>
        <dbReference type="ARBA" id="ARBA00040565"/>
    </source>
</evidence>
<dbReference type="PANTHER" id="PTHR10746">
    <property type="entry name" value="50S RIBOSOMAL PROTEIN L4"/>
    <property type="match status" value="1"/>
</dbReference>
<name>A0ABM0JNL5_APLCA</name>
<proteinExistence type="inferred from homology"/>
<dbReference type="PANTHER" id="PTHR10746:SF6">
    <property type="entry name" value="LARGE RIBOSOMAL SUBUNIT PROTEIN UL4M"/>
    <property type="match status" value="1"/>
</dbReference>
<comment type="similarity">
    <text evidence="1">Belongs to the universal ribosomal protein uL4 family.</text>
</comment>
<keyword evidence="3" id="KW-0687">Ribonucleoprotein</keyword>
<organism evidence="5 6">
    <name type="scientific">Aplysia californica</name>
    <name type="common">California sea hare</name>
    <dbReference type="NCBI Taxonomy" id="6500"/>
    <lineage>
        <taxon>Eukaryota</taxon>
        <taxon>Metazoa</taxon>
        <taxon>Spiralia</taxon>
        <taxon>Lophotrochozoa</taxon>
        <taxon>Mollusca</taxon>
        <taxon>Gastropoda</taxon>
        <taxon>Heterobranchia</taxon>
        <taxon>Euthyneura</taxon>
        <taxon>Tectipleura</taxon>
        <taxon>Aplysiida</taxon>
        <taxon>Aplysioidea</taxon>
        <taxon>Aplysiidae</taxon>
        <taxon>Aplysia</taxon>
    </lineage>
</organism>
<dbReference type="InterPro" id="IPR023574">
    <property type="entry name" value="Ribosomal_uL4_dom_sf"/>
</dbReference>
<keyword evidence="2 6" id="KW-0689">Ribosomal protein</keyword>
<dbReference type="InterPro" id="IPR013005">
    <property type="entry name" value="Ribosomal_uL4-like"/>
</dbReference>
<dbReference type="Gene3D" id="3.40.1370.10">
    <property type="match status" value="1"/>
</dbReference>
<sequence>MSLPAACNNCSNLFKTLESVLFKRSTALLSVHKCIKHYSSEAEEKSDVIGDESKEAKLPLKVSRESKFPVKHSHTRLAWLESMDTLEGQKLGMVDLHPDVFATYPRIDVLAQNVKWQKLYRHIDYTFEPSRAELRGGGRKPWPQKGMGKARHGSIRSPLWRGGATALGPRGPTNYFYMLPKHYRALGLRVALTCKYAQNDLVIVDSLDIPTSDPEFLTDLADVRFWGYSVLFVDDTDFMPENTALATSQITGFNLMPAYGLNVHSMLKHETLVLTLAALDKIEGKLLEELHSTERNTKFVNTLKPEDFRKEPKKDYTMYKKFTQPLEYNRNFYDQATFYEDSEDQPES</sequence>
<dbReference type="GO" id="GO:0005840">
    <property type="term" value="C:ribosome"/>
    <property type="evidence" value="ECO:0007669"/>
    <property type="project" value="UniProtKB-KW"/>
</dbReference>
<dbReference type="NCBIfam" id="TIGR03953">
    <property type="entry name" value="rplD_bact"/>
    <property type="match status" value="1"/>
</dbReference>
<protein>
    <recommendedName>
        <fullName evidence="4">Large ribosomal subunit protein uL4m</fullName>
    </recommendedName>
</protein>
<reference evidence="6" key="1">
    <citation type="submission" date="2025-08" db="UniProtKB">
        <authorList>
            <consortium name="RefSeq"/>
        </authorList>
    </citation>
    <scope>IDENTIFICATION</scope>
</reference>
<evidence type="ECO:0000256" key="3">
    <source>
        <dbReference type="ARBA" id="ARBA00023274"/>
    </source>
</evidence>
<dbReference type="RefSeq" id="XP_005097902.1">
    <property type="nucleotide sequence ID" value="XM_005097845.2"/>
</dbReference>
<dbReference type="SUPFAM" id="SSF52166">
    <property type="entry name" value="Ribosomal protein L4"/>
    <property type="match status" value="1"/>
</dbReference>
<accession>A0ABM0JNL5</accession>
<evidence type="ECO:0000256" key="1">
    <source>
        <dbReference type="ARBA" id="ARBA00010528"/>
    </source>
</evidence>
<evidence type="ECO:0000256" key="2">
    <source>
        <dbReference type="ARBA" id="ARBA00022980"/>
    </source>
</evidence>
<evidence type="ECO:0000313" key="6">
    <source>
        <dbReference type="RefSeq" id="XP_005097902.1"/>
    </source>
</evidence>
<dbReference type="GeneID" id="101858104"/>
<dbReference type="Pfam" id="PF00573">
    <property type="entry name" value="Ribosomal_L4"/>
    <property type="match status" value="1"/>
</dbReference>
<dbReference type="InterPro" id="IPR002136">
    <property type="entry name" value="Ribosomal_uL4"/>
</dbReference>
<dbReference type="Proteomes" id="UP000694888">
    <property type="component" value="Unplaced"/>
</dbReference>
<evidence type="ECO:0000313" key="5">
    <source>
        <dbReference type="Proteomes" id="UP000694888"/>
    </source>
</evidence>
<keyword evidence="5" id="KW-1185">Reference proteome</keyword>
<gene>
    <name evidence="6" type="primary">LOC101858104</name>
</gene>